<evidence type="ECO:0000256" key="3">
    <source>
        <dbReference type="SAM" id="MobiDB-lite"/>
    </source>
</evidence>
<dbReference type="SMART" id="SM00236">
    <property type="entry name" value="fCBD"/>
    <property type="match status" value="1"/>
</dbReference>
<dbReference type="GO" id="GO:0005576">
    <property type="term" value="C:extracellular region"/>
    <property type="evidence" value="ECO:0007669"/>
    <property type="project" value="InterPro"/>
</dbReference>
<evidence type="ECO:0000313" key="6">
    <source>
        <dbReference type="EMBL" id="THH30943.1"/>
    </source>
</evidence>
<feature type="compositionally biased region" description="Low complexity" evidence="3">
    <location>
        <begin position="234"/>
        <end position="245"/>
    </location>
</feature>
<keyword evidence="7" id="KW-1185">Reference proteome</keyword>
<dbReference type="InterPro" id="IPR050955">
    <property type="entry name" value="Plant_Biomass_Hydrol_Est"/>
</dbReference>
<dbReference type="GO" id="GO:0016787">
    <property type="term" value="F:hydrolase activity"/>
    <property type="evidence" value="ECO:0007669"/>
    <property type="project" value="UniProtKB-KW"/>
</dbReference>
<keyword evidence="2" id="KW-0378">Hydrolase</keyword>
<comment type="caution">
    <text evidence="6">The sequence shown here is derived from an EMBL/GenBank/DDBJ whole genome shotgun (WGS) entry which is preliminary data.</text>
</comment>
<dbReference type="OrthoDB" id="2425929at2759"/>
<dbReference type="GO" id="GO:0030248">
    <property type="term" value="F:cellulose binding"/>
    <property type="evidence" value="ECO:0007669"/>
    <property type="project" value="InterPro"/>
</dbReference>
<organism evidence="6 7">
    <name type="scientific">Antrodiella citrinella</name>
    <dbReference type="NCBI Taxonomy" id="2447956"/>
    <lineage>
        <taxon>Eukaryota</taxon>
        <taxon>Fungi</taxon>
        <taxon>Dikarya</taxon>
        <taxon>Basidiomycota</taxon>
        <taxon>Agaricomycotina</taxon>
        <taxon>Agaricomycetes</taxon>
        <taxon>Polyporales</taxon>
        <taxon>Steccherinaceae</taxon>
        <taxon>Antrodiella</taxon>
    </lineage>
</organism>
<dbReference type="PROSITE" id="PS00562">
    <property type="entry name" value="CBM1_1"/>
    <property type="match status" value="1"/>
</dbReference>
<dbReference type="EMBL" id="SGPM01000063">
    <property type="protein sequence ID" value="THH30943.1"/>
    <property type="molecule type" value="Genomic_DNA"/>
</dbReference>
<evidence type="ECO:0000313" key="7">
    <source>
        <dbReference type="Proteomes" id="UP000308730"/>
    </source>
</evidence>
<dbReference type="AlphaFoldDB" id="A0A4V3XIY5"/>
<keyword evidence="1 4" id="KW-0732">Signal</keyword>
<dbReference type="GO" id="GO:0005975">
    <property type="term" value="P:carbohydrate metabolic process"/>
    <property type="evidence" value="ECO:0007669"/>
    <property type="project" value="InterPro"/>
</dbReference>
<feature type="domain" description="CBM1" evidence="5">
    <location>
        <begin position="253"/>
        <end position="289"/>
    </location>
</feature>
<dbReference type="Proteomes" id="UP000308730">
    <property type="component" value="Unassembled WGS sequence"/>
</dbReference>
<dbReference type="PANTHER" id="PTHR43037">
    <property type="entry name" value="UNNAMED PRODUCT-RELATED"/>
    <property type="match status" value="1"/>
</dbReference>
<evidence type="ECO:0000256" key="4">
    <source>
        <dbReference type="SAM" id="SignalP"/>
    </source>
</evidence>
<dbReference type="Gene3D" id="3.40.50.1820">
    <property type="entry name" value="alpha/beta hydrolase"/>
    <property type="match status" value="2"/>
</dbReference>
<reference evidence="6 7" key="1">
    <citation type="submission" date="2019-02" db="EMBL/GenBank/DDBJ databases">
        <title>Genome sequencing of the rare red list fungi Antrodiella citrinella (Flaviporus citrinellus).</title>
        <authorList>
            <person name="Buettner E."/>
            <person name="Kellner H."/>
        </authorList>
    </citation>
    <scope>NUCLEOTIDE SEQUENCE [LARGE SCALE GENOMIC DNA]</scope>
    <source>
        <strain evidence="6 7">DSM 108506</strain>
    </source>
</reference>
<dbReference type="Pfam" id="PF00734">
    <property type="entry name" value="CBM_1"/>
    <property type="match status" value="1"/>
</dbReference>
<feature type="chain" id="PRO_5038348059" description="CBM1 domain-containing protein" evidence="4">
    <location>
        <begin position="17"/>
        <end position="289"/>
    </location>
</feature>
<evidence type="ECO:0000259" key="5">
    <source>
        <dbReference type="PROSITE" id="PS51164"/>
    </source>
</evidence>
<name>A0A4V3XIY5_9APHY</name>
<feature type="signal peptide" evidence="4">
    <location>
        <begin position="1"/>
        <end position="16"/>
    </location>
</feature>
<proteinExistence type="predicted"/>
<accession>A0A4V3XIY5</accession>
<sequence length="289" mass="30077">MLFNSLLTVLSSAVGAFSAAGQLVQVTNFGDKPTGVGMFVYKPAQPANPSPLIIAMHYCSGTAQAYFTGTQHANLADTHGFIVIYPNAPTAGGCWDVHTNATLTHNAGGDSLGNCLTNVFAPGSAFSGVPYGCFEGPDTWNTQCALGELIMTPQQAMSFAVDRYAGVRPKFQCWHGTADTTLYPQNFWEDIKQWTNVIGAILAQCVGHTVPEQANDVLTWFSLSDLTPGGGAPSSGPTTAPTGVPTSPPSPPAGGTVWGQCGGLDYTGPTVCVTGFSCVAANAYHSQCL</sequence>
<dbReference type="SUPFAM" id="SSF53474">
    <property type="entry name" value="alpha/beta-Hydrolases"/>
    <property type="match status" value="2"/>
</dbReference>
<dbReference type="InterPro" id="IPR000254">
    <property type="entry name" value="CBD"/>
</dbReference>
<evidence type="ECO:0000256" key="1">
    <source>
        <dbReference type="ARBA" id="ARBA00022729"/>
    </source>
</evidence>
<protein>
    <recommendedName>
        <fullName evidence="5">CBM1 domain-containing protein</fullName>
    </recommendedName>
</protein>
<dbReference type="PROSITE" id="PS51164">
    <property type="entry name" value="CBM1_2"/>
    <property type="match status" value="1"/>
</dbReference>
<dbReference type="PANTHER" id="PTHR43037:SF5">
    <property type="entry name" value="FERULOYL ESTERASE"/>
    <property type="match status" value="1"/>
</dbReference>
<evidence type="ECO:0000256" key="2">
    <source>
        <dbReference type="ARBA" id="ARBA00022801"/>
    </source>
</evidence>
<gene>
    <name evidence="6" type="ORF">EUX98_g3244</name>
</gene>
<dbReference type="InterPro" id="IPR029058">
    <property type="entry name" value="AB_hydrolase_fold"/>
</dbReference>
<feature type="region of interest" description="Disordered" evidence="3">
    <location>
        <begin position="229"/>
        <end position="255"/>
    </location>
</feature>